<evidence type="ECO:0000259" key="2">
    <source>
        <dbReference type="Pfam" id="PF01478"/>
    </source>
</evidence>
<dbReference type="Gene3D" id="1.20.120.1220">
    <property type="match status" value="1"/>
</dbReference>
<evidence type="ECO:0000313" key="3">
    <source>
        <dbReference type="EMBL" id="QQR92737.1"/>
    </source>
</evidence>
<dbReference type="GO" id="GO:0016020">
    <property type="term" value="C:membrane"/>
    <property type="evidence" value="ECO:0007669"/>
    <property type="project" value="InterPro"/>
</dbReference>
<feature type="transmembrane region" description="Helical" evidence="1">
    <location>
        <begin position="136"/>
        <end position="153"/>
    </location>
</feature>
<dbReference type="EMBL" id="CP064981">
    <property type="protein sequence ID" value="QQR92737.1"/>
    <property type="molecule type" value="Genomic_DNA"/>
</dbReference>
<feature type="transmembrane region" description="Helical" evidence="1">
    <location>
        <begin position="98"/>
        <end position="124"/>
    </location>
</feature>
<organism evidence="3">
    <name type="scientific">Candidatus Iainarchaeum sp</name>
    <dbReference type="NCBI Taxonomy" id="3101447"/>
    <lineage>
        <taxon>Archaea</taxon>
        <taxon>Candidatus Iainarchaeota</taxon>
        <taxon>Candidatus Iainarchaeia</taxon>
        <taxon>Candidatus Iainarchaeales</taxon>
        <taxon>Candidatus Iainarchaeaceae</taxon>
        <taxon>Candidatus Iainarchaeum</taxon>
    </lineage>
</organism>
<keyword evidence="1" id="KW-0472">Membrane</keyword>
<feature type="transmembrane region" description="Helical" evidence="1">
    <location>
        <begin position="159"/>
        <end position="179"/>
    </location>
</feature>
<gene>
    <name evidence="3" type="ORF">IPJ89_00645</name>
</gene>
<evidence type="ECO:0000256" key="1">
    <source>
        <dbReference type="SAM" id="Phobius"/>
    </source>
</evidence>
<reference evidence="3" key="1">
    <citation type="submission" date="2020-11" db="EMBL/GenBank/DDBJ databases">
        <title>Connecting structure to function with the recovery of over 1000 high-quality activated sludge metagenome-assembled genomes encoding full-length rRNA genes using long-read sequencing.</title>
        <authorList>
            <person name="Singleton C.M."/>
            <person name="Petriglieri F."/>
            <person name="Kristensen J.M."/>
            <person name="Kirkegaard R.H."/>
            <person name="Michaelsen T.Y."/>
            <person name="Andersen M.H."/>
            <person name="Karst S.M."/>
            <person name="Dueholm M.S."/>
            <person name="Nielsen P.H."/>
            <person name="Albertsen M."/>
        </authorList>
    </citation>
    <scope>NUCLEOTIDE SEQUENCE</scope>
    <source>
        <strain evidence="3">Fred_18-Q3-R57-64_BAT3C.431</strain>
    </source>
</reference>
<dbReference type="GO" id="GO:0004190">
    <property type="term" value="F:aspartic-type endopeptidase activity"/>
    <property type="evidence" value="ECO:0007669"/>
    <property type="project" value="InterPro"/>
</dbReference>
<dbReference type="AlphaFoldDB" id="A0A7T9I2G6"/>
<protein>
    <submittedName>
        <fullName evidence="3">Prepilin peptidase</fullName>
    </submittedName>
</protein>
<sequence>MDLPLAPIAFAANTIASGIAAYTDWKTGYIFDWITYPLIGLGIILSILNGQWIGIALGIGIYAIGYFAYKQGKLGGGDIKLLAGMAVVQPIYQGQLFVLSVLLVACIVACVGLCIQYVGSYLLSKPKINWKEPRKRLGFGMVIALIVFLAYSFDQGIFSPIQAIVLLLAVGMGILFYMLEDEIKVHAFLKRIPLEQVEDDELLAAEHLSHEEKQKLGKDIPALIDRGDIARFRHAGMHTIPVYRDLPKFAPFLFAGVLVVYVFPGVLSAFIPVIA</sequence>
<keyword evidence="1" id="KW-1133">Transmembrane helix</keyword>
<feature type="transmembrane region" description="Helical" evidence="1">
    <location>
        <begin position="252"/>
        <end position="274"/>
    </location>
</feature>
<feature type="transmembrane region" description="Helical" evidence="1">
    <location>
        <begin position="36"/>
        <end position="62"/>
    </location>
</feature>
<dbReference type="Proteomes" id="UP000596004">
    <property type="component" value="Chromosome"/>
</dbReference>
<keyword evidence="1" id="KW-0812">Transmembrane</keyword>
<dbReference type="Pfam" id="PF01478">
    <property type="entry name" value="Peptidase_A24"/>
    <property type="match status" value="1"/>
</dbReference>
<dbReference type="InterPro" id="IPR000045">
    <property type="entry name" value="Prepilin_IV_endopep_pep"/>
</dbReference>
<name>A0A7T9I2G6_9ARCH</name>
<proteinExistence type="predicted"/>
<feature type="domain" description="Prepilin type IV endopeptidase peptidase" evidence="2">
    <location>
        <begin position="15"/>
        <end position="108"/>
    </location>
</feature>
<accession>A0A7T9I2G6</accession>